<protein>
    <recommendedName>
        <fullName evidence="3">NACHT domain-containing protein</fullName>
    </recommendedName>
</protein>
<comment type="caution">
    <text evidence="1">The sequence shown here is derived from an EMBL/GenBank/DDBJ whole genome shotgun (WGS) entry which is preliminary data.</text>
</comment>
<dbReference type="InterPro" id="IPR027417">
    <property type="entry name" value="P-loop_NTPase"/>
</dbReference>
<keyword evidence="2" id="KW-1185">Reference proteome</keyword>
<dbReference type="AlphaFoldDB" id="A0A402A9F8"/>
<organism evidence="1 2">
    <name type="scientific">Tengunoibacter tsumagoiensis</name>
    <dbReference type="NCBI Taxonomy" id="2014871"/>
    <lineage>
        <taxon>Bacteria</taxon>
        <taxon>Bacillati</taxon>
        <taxon>Chloroflexota</taxon>
        <taxon>Ktedonobacteria</taxon>
        <taxon>Ktedonobacterales</taxon>
        <taxon>Dictyobacteraceae</taxon>
        <taxon>Tengunoibacter</taxon>
    </lineage>
</organism>
<evidence type="ECO:0008006" key="3">
    <source>
        <dbReference type="Google" id="ProtNLM"/>
    </source>
</evidence>
<evidence type="ECO:0000313" key="2">
    <source>
        <dbReference type="Proteomes" id="UP000287352"/>
    </source>
</evidence>
<sequence>MLDLSDQPTTPLPSGELQRCYLEQVKRNTERTPLKVIPTGLISPKAPLAEIYIPPRFYANRARVDFPVPDQELDRYRESLKRGILSLDLERVVLEAEKNWQYDLKASHPVGLDVVWEQLNSHHVVVIQGYPGMGKSTLMERLALHMAVRGLGLPDPDMPEHEKLTPNLIPVMLRLGQYANEAFPQKSTSVGMGVDGKSKEGQAKEVLSLLIYLLRKMANMDLPSLADFMRQKLHDGACLVLLDGLDEVSDPVQREEVQEEIKRFVKGYCSRCYFIITSRVAGYDQAAFPDYPHFTLAALGYKEIKYFLPRWCQANREGEFHVSEVSSAQIEEEVKVRAQELQAAIESNEEVRKLAENPLMLTLLLVMQQNRIALPRQRVELYDTITKILLNKSEITESQAIECLGPLAFEMQEANSDFVRQSEVERRLMEVIGRKSDTDDKVRAEAIQFLWRVRVRGGLFVSRVSDYLGFMHRTFQEYFAARHIINTMQTDQDRRINELVQLACRQDALWREPFLLAVAYLSYHNDEHIASAILRVLLVESANRTLEQQVSALVLATEAIIEARPLTIQQELQTQTAELLLTCYERTSRTPDNASTASKKIENVILRWLLSLPKEAYRLPLLRVISQAIKDTQQTNRQRNVLTLLTIIAKQLEPCSPVVFAALIPPLLALTGLPAIGPYKPSVDLTVSADFDVADLALSALSFLGKRGPSGLYLVTVQQYFKEHPEQFRLLARCSLECGTLITPVIIPLSEKNYQQHVTAIRQWMGLSRDCTDENIDAWLSIEQALLECAEGVRYPAAMHLLEMLRCTGKQGGQPWSEIWQTYLQEQLNTANYINYQEVALLWNHLFWRQSQPLADTILKHYTSYNKTKARYACRFIAYLIGNARHFRYFAEAGDQKCTLTYRRLGDLSKLRGITEYFTDYRNFIYLKRFRELLHYGEFDYLEYLIGSWYAERLSCLESLVFTKDLIRTAQNRLRVSARAEKIDNLTILREWLLEVQANLDLEKGNEDEIRTIAYTAVHEIKNTKNDKIVQKAALYILQALPAHTHAGIVLIGEILDGTQNQQIWNACVHSLRSADPIDKAARQALEKVRKRLKRGSATSKRSF</sequence>
<dbReference type="SUPFAM" id="SSF48371">
    <property type="entry name" value="ARM repeat"/>
    <property type="match status" value="2"/>
</dbReference>
<dbReference type="Proteomes" id="UP000287352">
    <property type="component" value="Unassembled WGS sequence"/>
</dbReference>
<name>A0A402A9F8_9CHLR</name>
<gene>
    <name evidence="1" type="ORF">KTT_54950</name>
</gene>
<dbReference type="EMBL" id="BIFR01000002">
    <property type="protein sequence ID" value="GCE15636.1"/>
    <property type="molecule type" value="Genomic_DNA"/>
</dbReference>
<accession>A0A402A9F8</accession>
<dbReference type="Gene3D" id="3.40.50.300">
    <property type="entry name" value="P-loop containing nucleotide triphosphate hydrolases"/>
    <property type="match status" value="1"/>
</dbReference>
<proteinExistence type="predicted"/>
<dbReference type="InterPro" id="IPR016024">
    <property type="entry name" value="ARM-type_fold"/>
</dbReference>
<dbReference type="SUPFAM" id="SSF52540">
    <property type="entry name" value="P-loop containing nucleoside triphosphate hydrolases"/>
    <property type="match status" value="1"/>
</dbReference>
<dbReference type="PANTHER" id="PTHR46844">
    <property type="entry name" value="SLR5058 PROTEIN"/>
    <property type="match status" value="1"/>
</dbReference>
<dbReference type="PANTHER" id="PTHR46844:SF1">
    <property type="entry name" value="SLR5058 PROTEIN"/>
    <property type="match status" value="1"/>
</dbReference>
<evidence type="ECO:0000313" key="1">
    <source>
        <dbReference type="EMBL" id="GCE15636.1"/>
    </source>
</evidence>
<reference evidence="2" key="1">
    <citation type="submission" date="2018-12" db="EMBL/GenBank/DDBJ databases">
        <title>Tengunoibacter tsumagoiensis gen. nov., sp. nov., Dictyobacter kobayashii sp. nov., D. alpinus sp. nov., and D. joshuensis sp. nov. and description of Dictyobacteraceae fam. nov. within the order Ktedonobacterales isolated from Tengu-no-mugimeshi.</title>
        <authorList>
            <person name="Wang C.M."/>
            <person name="Zheng Y."/>
            <person name="Sakai Y."/>
            <person name="Toyoda A."/>
            <person name="Minakuchi Y."/>
            <person name="Abe K."/>
            <person name="Yokota A."/>
            <person name="Yabe S."/>
        </authorList>
    </citation>
    <scope>NUCLEOTIDE SEQUENCE [LARGE SCALE GENOMIC DNA]</scope>
    <source>
        <strain evidence="2">Uno3</strain>
    </source>
</reference>